<dbReference type="Proteomes" id="UP000027822">
    <property type="component" value="Unassembled WGS sequence"/>
</dbReference>
<dbReference type="EMBL" id="JOTN01000012">
    <property type="protein sequence ID" value="KEK18700.1"/>
    <property type="molecule type" value="Genomic_DNA"/>
</dbReference>
<dbReference type="PANTHER" id="PTHR37806">
    <property type="entry name" value="LMO0724 PROTEIN"/>
    <property type="match status" value="1"/>
</dbReference>
<keyword evidence="3" id="KW-1185">Reference proteome</keyword>
<comment type="caution">
    <text evidence="2">The sequence shown here is derived from an EMBL/GenBank/DDBJ whole genome shotgun (WGS) entry which is preliminary data.</text>
</comment>
<protein>
    <recommendedName>
        <fullName evidence="1">Peptidase C39-like domain-containing protein</fullName>
    </recommendedName>
</protein>
<evidence type="ECO:0000259" key="1">
    <source>
        <dbReference type="Pfam" id="PF13529"/>
    </source>
</evidence>
<proteinExistence type="predicted"/>
<evidence type="ECO:0000313" key="3">
    <source>
        <dbReference type="Proteomes" id="UP000027822"/>
    </source>
</evidence>
<dbReference type="PANTHER" id="PTHR37806:SF1">
    <property type="entry name" value="PEPTIDASE C39-LIKE DOMAIN-CONTAINING PROTEIN"/>
    <property type="match status" value="1"/>
</dbReference>
<dbReference type="Gene3D" id="3.90.70.10">
    <property type="entry name" value="Cysteine proteinases"/>
    <property type="match status" value="1"/>
</dbReference>
<organism evidence="2 3">
    <name type="scientific">Bacillus manliponensis</name>
    <dbReference type="NCBI Taxonomy" id="574376"/>
    <lineage>
        <taxon>Bacteria</taxon>
        <taxon>Bacillati</taxon>
        <taxon>Bacillota</taxon>
        <taxon>Bacilli</taxon>
        <taxon>Bacillales</taxon>
        <taxon>Bacillaceae</taxon>
        <taxon>Bacillus</taxon>
        <taxon>Bacillus cereus group</taxon>
    </lineage>
</organism>
<name>A0A073JWM0_9BACI</name>
<sequence>MKFKFKKTFISLTVLASIGVGSYVYISSDTYVTIDASETKILQESKEYSKMSKTLDVPLILQNPELMRGCEVTSLAMLLHFVGIDVNKMELAQNITYEPFQQNGMMGDMKKGFVGDMKTFQNPGLGVYVGPIIELAEQYVPAKRIINLSETNPESLYEHIDKGFPVWTLTNALFKELPAKEFRVWNTEDGKTNVTYQQHSVVLTGYDENYVYVNDPLQQNKNRKLNRTDFEKAWIQMGRQAMTITV</sequence>
<dbReference type="RefSeq" id="WP_034640352.1">
    <property type="nucleotide sequence ID" value="NZ_CBCSJC010000017.1"/>
</dbReference>
<dbReference type="STRING" id="574376.BAMA_04120"/>
<dbReference type="Pfam" id="PF13529">
    <property type="entry name" value="Peptidase_C39_2"/>
    <property type="match status" value="1"/>
</dbReference>
<reference evidence="2 3" key="1">
    <citation type="submission" date="2014-06" db="EMBL/GenBank/DDBJ databases">
        <title>Draft genome sequence of Bacillus manliponensis JCM 15802 (MCCC 1A00708).</title>
        <authorList>
            <person name="Lai Q."/>
            <person name="Liu Y."/>
            <person name="Shao Z."/>
        </authorList>
    </citation>
    <scope>NUCLEOTIDE SEQUENCE [LARGE SCALE GENOMIC DNA]</scope>
    <source>
        <strain evidence="2 3">JCM 15802</strain>
    </source>
</reference>
<dbReference type="OrthoDB" id="1164310at2"/>
<dbReference type="PIRSF" id="PIRSF032442">
    <property type="entry name" value="UCP032442"/>
    <property type="match status" value="1"/>
</dbReference>
<dbReference type="AlphaFoldDB" id="A0A073JWM0"/>
<dbReference type="InterPro" id="IPR039563">
    <property type="entry name" value="Peptidase_C39_single_dom"/>
</dbReference>
<evidence type="ECO:0000313" key="2">
    <source>
        <dbReference type="EMBL" id="KEK18700.1"/>
    </source>
</evidence>
<gene>
    <name evidence="2" type="ORF">BAMA_04120</name>
</gene>
<feature type="domain" description="Peptidase C39-like" evidence="1">
    <location>
        <begin position="55"/>
        <end position="216"/>
    </location>
</feature>
<dbReference type="eggNOG" id="COG4990">
    <property type="taxonomic scope" value="Bacteria"/>
</dbReference>
<dbReference type="CDD" id="cd02549">
    <property type="entry name" value="Peptidase_C39A"/>
    <property type="match status" value="1"/>
</dbReference>
<dbReference type="InterPro" id="IPR016997">
    <property type="entry name" value="UCP032442"/>
</dbReference>
<dbReference type="InterPro" id="IPR039564">
    <property type="entry name" value="Peptidase_C39-like"/>
</dbReference>
<accession>A0A073JWM0</accession>